<evidence type="ECO:0000313" key="1">
    <source>
        <dbReference type="EMBL" id="KAJ2980298.1"/>
    </source>
</evidence>
<protein>
    <submittedName>
        <fullName evidence="1">Uncharacterized protein</fullName>
    </submittedName>
</protein>
<sequence length="263" mass="28907">MASATPHGTPVGLEIPVKDTSRAAAFYAAVFGWQSAPSQLGIPVENILTFSVSGGVLPIGGAFRRVEETELATVKGTSKLYFYVDDIAAAIEARWKPKQHASWRVFSDVTSDEYSCADTSQQFVVENPATGKPITIVQAGSTETTASAVEASQAAFQLWQLKSRQERCTYLLRAADELQKHTEELTLSLCLENGKPYKDASFDIMVLLGVFRYFASIADKLPSEFFDQGSIYSAVIYEPYGAKLRRVWPQEIPWSSSLGSNRL</sequence>
<organism evidence="1 2">
    <name type="scientific">Zarea fungicola</name>
    <dbReference type="NCBI Taxonomy" id="93591"/>
    <lineage>
        <taxon>Eukaryota</taxon>
        <taxon>Fungi</taxon>
        <taxon>Dikarya</taxon>
        <taxon>Ascomycota</taxon>
        <taxon>Pezizomycotina</taxon>
        <taxon>Sordariomycetes</taxon>
        <taxon>Hypocreomycetidae</taxon>
        <taxon>Hypocreales</taxon>
        <taxon>Cordycipitaceae</taxon>
        <taxon>Zarea</taxon>
    </lineage>
</organism>
<dbReference type="Proteomes" id="UP001143910">
    <property type="component" value="Unassembled WGS sequence"/>
</dbReference>
<comment type="caution">
    <text evidence="1">The sequence shown here is derived from an EMBL/GenBank/DDBJ whole genome shotgun (WGS) entry which is preliminary data.</text>
</comment>
<proteinExistence type="predicted"/>
<keyword evidence="2" id="KW-1185">Reference proteome</keyword>
<gene>
    <name evidence="1" type="ORF">NQ176_g2723</name>
</gene>
<reference evidence="1" key="1">
    <citation type="submission" date="2022-08" db="EMBL/GenBank/DDBJ databases">
        <title>Genome Sequence of Lecanicillium fungicola.</title>
        <authorList>
            <person name="Buettner E."/>
        </authorList>
    </citation>
    <scope>NUCLEOTIDE SEQUENCE</scope>
    <source>
        <strain evidence="1">Babe33</strain>
    </source>
</reference>
<name>A0ACC1NPM0_9HYPO</name>
<evidence type="ECO:0000313" key="2">
    <source>
        <dbReference type="Proteomes" id="UP001143910"/>
    </source>
</evidence>
<accession>A0ACC1NPM0</accession>
<dbReference type="EMBL" id="JANJQO010000209">
    <property type="protein sequence ID" value="KAJ2980298.1"/>
    <property type="molecule type" value="Genomic_DNA"/>
</dbReference>